<keyword evidence="8" id="KW-1185">Reference proteome</keyword>
<evidence type="ECO:0000256" key="3">
    <source>
        <dbReference type="ARBA" id="ARBA00022827"/>
    </source>
</evidence>
<dbReference type="Gene3D" id="3.50.50.60">
    <property type="entry name" value="FAD/NAD(P)-binding domain"/>
    <property type="match status" value="1"/>
</dbReference>
<dbReference type="Proteomes" id="UP000696485">
    <property type="component" value="Unassembled WGS sequence"/>
</dbReference>
<keyword evidence="4" id="KW-0560">Oxidoreductase</keyword>
<dbReference type="AlphaFoldDB" id="A0A9P5VME1"/>
<dbReference type="PRINTS" id="PR00420">
    <property type="entry name" value="RNGMNOXGNASE"/>
</dbReference>
<keyword evidence="5" id="KW-0812">Transmembrane</keyword>
<feature type="domain" description="FAD-binding" evidence="6">
    <location>
        <begin position="11"/>
        <end position="191"/>
    </location>
</feature>
<sequence length="470" mass="51873">MPTTLSNPPRVLIVGAGIGGLTLGILLELAGIPYELFERYHENKAYGSAIALGPGVVPIFKQIGIYDEFLKLAKIASCIQVFNEERKPEFVMDFAPLLKMGGASGFIIARPALHELLRRQIPDEKVHMGKRVRSMQQGDNWVKIQCTDNTSYTGDILVGADGVNSGVRQSLYQQMKEAGTLVPSDELAMPFSCVGLVGQTVPLKPSGYPGLEEEYSQFLTVLGENRPYSWSTFTTKDNSICWAVYQYLDKVSSKANDSFRSSDWGPEAAIAMCHEVYNFPIPGGVDNNMEMRDLFDFTPKELISKVVIEEKVFETWFDGRTVLLGDACHKFNPSGGAGALTSIQDAVALANWINVLPSHSLTDLEKIFKEYRAERLPIAKQTFETSQMLGKVTATNMKARMTRFVTRHLPAWLWKVMLTKMAADRPQISFLPLVEDNGSLKPKAQPSLQKTISLAAASSSVALNLHGVAI</sequence>
<evidence type="ECO:0000256" key="5">
    <source>
        <dbReference type="SAM" id="Phobius"/>
    </source>
</evidence>
<organism evidence="7 8">
    <name type="scientific">Podila minutissima</name>
    <dbReference type="NCBI Taxonomy" id="64525"/>
    <lineage>
        <taxon>Eukaryota</taxon>
        <taxon>Fungi</taxon>
        <taxon>Fungi incertae sedis</taxon>
        <taxon>Mucoromycota</taxon>
        <taxon>Mortierellomycotina</taxon>
        <taxon>Mortierellomycetes</taxon>
        <taxon>Mortierellales</taxon>
        <taxon>Mortierellaceae</taxon>
        <taxon>Podila</taxon>
    </lineage>
</organism>
<keyword evidence="2" id="KW-0285">Flavoprotein</keyword>
<gene>
    <name evidence="7" type="ORF">BG006_005290</name>
</gene>
<dbReference type="GO" id="GO:0004497">
    <property type="term" value="F:monooxygenase activity"/>
    <property type="evidence" value="ECO:0007669"/>
    <property type="project" value="InterPro"/>
</dbReference>
<keyword evidence="5" id="KW-0472">Membrane</keyword>
<dbReference type="SUPFAM" id="SSF51905">
    <property type="entry name" value="FAD/NAD(P)-binding domain"/>
    <property type="match status" value="1"/>
</dbReference>
<comment type="caution">
    <text evidence="7">The sequence shown here is derived from an EMBL/GenBank/DDBJ whole genome shotgun (WGS) entry which is preliminary data.</text>
</comment>
<comment type="similarity">
    <text evidence="1">Belongs to the paxM FAD-dependent monooxygenase family.</text>
</comment>
<keyword evidence="3" id="KW-0274">FAD</keyword>
<accession>A0A9P5VME1</accession>
<proteinExistence type="inferred from homology"/>
<protein>
    <recommendedName>
        <fullName evidence="6">FAD-binding domain-containing protein</fullName>
    </recommendedName>
</protein>
<dbReference type="InterPro" id="IPR002938">
    <property type="entry name" value="FAD-bd"/>
</dbReference>
<feature type="transmembrane region" description="Helical" evidence="5">
    <location>
        <begin position="12"/>
        <end position="34"/>
    </location>
</feature>
<evidence type="ECO:0000256" key="4">
    <source>
        <dbReference type="ARBA" id="ARBA00023002"/>
    </source>
</evidence>
<feature type="domain" description="FAD-binding" evidence="6">
    <location>
        <begin position="303"/>
        <end position="384"/>
    </location>
</feature>
<evidence type="ECO:0000256" key="2">
    <source>
        <dbReference type="ARBA" id="ARBA00022630"/>
    </source>
</evidence>
<evidence type="ECO:0000313" key="8">
    <source>
        <dbReference type="Proteomes" id="UP000696485"/>
    </source>
</evidence>
<evidence type="ECO:0000256" key="1">
    <source>
        <dbReference type="ARBA" id="ARBA00007992"/>
    </source>
</evidence>
<dbReference type="PANTHER" id="PTHR47356">
    <property type="entry name" value="FAD-DEPENDENT MONOOXYGENASE ASQG-RELATED"/>
    <property type="match status" value="1"/>
</dbReference>
<evidence type="ECO:0000259" key="6">
    <source>
        <dbReference type="Pfam" id="PF01494"/>
    </source>
</evidence>
<dbReference type="PANTHER" id="PTHR47356:SF2">
    <property type="entry name" value="FAD-BINDING DOMAIN-CONTAINING PROTEIN-RELATED"/>
    <property type="match status" value="1"/>
</dbReference>
<name>A0A9P5VME1_9FUNG</name>
<evidence type="ECO:0000313" key="7">
    <source>
        <dbReference type="EMBL" id="KAF9331828.1"/>
    </source>
</evidence>
<dbReference type="Pfam" id="PF01494">
    <property type="entry name" value="FAD_binding_3"/>
    <property type="match status" value="2"/>
</dbReference>
<keyword evidence="5" id="KW-1133">Transmembrane helix</keyword>
<dbReference type="GO" id="GO:0071949">
    <property type="term" value="F:FAD binding"/>
    <property type="evidence" value="ECO:0007669"/>
    <property type="project" value="InterPro"/>
</dbReference>
<dbReference type="InterPro" id="IPR036188">
    <property type="entry name" value="FAD/NAD-bd_sf"/>
</dbReference>
<dbReference type="InterPro" id="IPR050562">
    <property type="entry name" value="FAD_mOase_fung"/>
</dbReference>
<dbReference type="EMBL" id="JAAAUY010000299">
    <property type="protein sequence ID" value="KAF9331828.1"/>
    <property type="molecule type" value="Genomic_DNA"/>
</dbReference>
<reference evidence="7" key="1">
    <citation type="journal article" date="2020" name="Fungal Divers.">
        <title>Resolving the Mortierellaceae phylogeny through synthesis of multi-gene phylogenetics and phylogenomics.</title>
        <authorList>
            <person name="Vandepol N."/>
            <person name="Liber J."/>
            <person name="Desiro A."/>
            <person name="Na H."/>
            <person name="Kennedy M."/>
            <person name="Barry K."/>
            <person name="Grigoriev I.V."/>
            <person name="Miller A.N."/>
            <person name="O'Donnell K."/>
            <person name="Stajich J.E."/>
            <person name="Bonito G."/>
        </authorList>
    </citation>
    <scope>NUCLEOTIDE SEQUENCE</scope>
    <source>
        <strain evidence="7">NVP1</strain>
    </source>
</reference>